<dbReference type="PANTHER" id="PTHR35526">
    <property type="entry name" value="ANTI-SIGMA-F FACTOR RSBW-RELATED"/>
    <property type="match status" value="1"/>
</dbReference>
<dbReference type="PANTHER" id="PTHR35526:SF3">
    <property type="entry name" value="ANTI-SIGMA-F FACTOR RSBW"/>
    <property type="match status" value="1"/>
</dbReference>
<evidence type="ECO:0000259" key="2">
    <source>
        <dbReference type="Pfam" id="PF13581"/>
    </source>
</evidence>
<dbReference type="InterPro" id="IPR036890">
    <property type="entry name" value="HATPase_C_sf"/>
</dbReference>
<keyword evidence="1" id="KW-0418">Kinase</keyword>
<dbReference type="Gene3D" id="3.30.565.10">
    <property type="entry name" value="Histidine kinase-like ATPase, C-terminal domain"/>
    <property type="match status" value="1"/>
</dbReference>
<dbReference type="InterPro" id="IPR003594">
    <property type="entry name" value="HATPase_dom"/>
</dbReference>
<dbReference type="GO" id="GO:0005524">
    <property type="term" value="F:ATP binding"/>
    <property type="evidence" value="ECO:0007669"/>
    <property type="project" value="UniProtKB-KW"/>
</dbReference>
<proteinExistence type="predicted"/>
<dbReference type="GO" id="GO:0004674">
    <property type="term" value="F:protein serine/threonine kinase activity"/>
    <property type="evidence" value="ECO:0007669"/>
    <property type="project" value="UniProtKB-KW"/>
</dbReference>
<reference evidence="3" key="1">
    <citation type="submission" date="2022-10" db="EMBL/GenBank/DDBJ databases">
        <title>The complete genomes of actinobacterial strains from the NBC collection.</title>
        <authorList>
            <person name="Joergensen T.S."/>
            <person name="Alvarez Arevalo M."/>
            <person name="Sterndorff E.B."/>
            <person name="Faurdal D."/>
            <person name="Vuksanovic O."/>
            <person name="Mourched A.-S."/>
            <person name="Charusanti P."/>
            <person name="Shaw S."/>
            <person name="Blin K."/>
            <person name="Weber T."/>
        </authorList>
    </citation>
    <scope>NUCLEOTIDE SEQUENCE</scope>
    <source>
        <strain evidence="3">NBC_00008</strain>
    </source>
</reference>
<dbReference type="Pfam" id="PF13581">
    <property type="entry name" value="HATPase_c_2"/>
    <property type="match status" value="1"/>
</dbReference>
<evidence type="ECO:0000256" key="1">
    <source>
        <dbReference type="ARBA" id="ARBA00022527"/>
    </source>
</evidence>
<keyword evidence="1" id="KW-0808">Transferase</keyword>
<dbReference type="EMBL" id="CP108313">
    <property type="protein sequence ID" value="WTW73512.1"/>
    <property type="molecule type" value="Genomic_DNA"/>
</dbReference>
<protein>
    <submittedName>
        <fullName evidence="3">ATP-binding protein</fullName>
    </submittedName>
</protein>
<keyword evidence="3" id="KW-0067">ATP-binding</keyword>
<keyword evidence="1" id="KW-0723">Serine/threonine-protein kinase</keyword>
<keyword evidence="3" id="KW-0547">Nucleotide-binding</keyword>
<name>A0AAU2W0V1_9ACTN</name>
<dbReference type="InterPro" id="IPR050267">
    <property type="entry name" value="Anti-sigma-factor_SerPK"/>
</dbReference>
<gene>
    <name evidence="3" type="ORF">OG398_37390</name>
</gene>
<dbReference type="CDD" id="cd16936">
    <property type="entry name" value="HATPase_RsbW-like"/>
    <property type="match status" value="1"/>
</dbReference>
<dbReference type="AlphaFoldDB" id="A0AAU2W0V1"/>
<feature type="domain" description="Histidine kinase/HSP90-like ATPase" evidence="2">
    <location>
        <begin position="16"/>
        <end position="90"/>
    </location>
</feature>
<evidence type="ECO:0000313" key="3">
    <source>
        <dbReference type="EMBL" id="WTW73512.1"/>
    </source>
</evidence>
<sequence length="177" mass="19494">MTVPLDRHYLVELQVSAERVSQLRRIIAAHLRHWSLELHVRPVCRAVEELLTNVQRHVGDDNTCVLELRWSGRHLTVSVSDNGAEMPRLLHEGGGLSRVMALSDSWGTCRTAEGKVVWFTRYAQEPQHIALVPLPPLPGVREFRRPPAVVTDFPAAEAAAPAAADTTPAPAQAPALV</sequence>
<organism evidence="3">
    <name type="scientific">Streptomyces sp. NBC_00008</name>
    <dbReference type="NCBI Taxonomy" id="2903610"/>
    <lineage>
        <taxon>Bacteria</taxon>
        <taxon>Bacillati</taxon>
        <taxon>Actinomycetota</taxon>
        <taxon>Actinomycetes</taxon>
        <taxon>Kitasatosporales</taxon>
        <taxon>Streptomycetaceae</taxon>
        <taxon>Streptomyces</taxon>
    </lineage>
</organism>
<dbReference type="SUPFAM" id="SSF55874">
    <property type="entry name" value="ATPase domain of HSP90 chaperone/DNA topoisomerase II/histidine kinase"/>
    <property type="match status" value="1"/>
</dbReference>
<accession>A0AAU2W0V1</accession>